<keyword evidence="4" id="KW-1185">Reference proteome</keyword>
<evidence type="ECO:0000313" key="4">
    <source>
        <dbReference type="Proteomes" id="UP001230289"/>
    </source>
</evidence>
<dbReference type="Proteomes" id="UP001230289">
    <property type="component" value="Unassembled WGS sequence"/>
</dbReference>
<feature type="transmembrane region" description="Helical" evidence="2">
    <location>
        <begin position="121"/>
        <end position="142"/>
    </location>
</feature>
<evidence type="ECO:0000256" key="2">
    <source>
        <dbReference type="SAM" id="Phobius"/>
    </source>
</evidence>
<comment type="caution">
    <text evidence="3">The sequence shown here is derived from an EMBL/GenBank/DDBJ whole genome shotgun (WGS) entry which is preliminary data.</text>
</comment>
<feature type="transmembrane region" description="Helical" evidence="2">
    <location>
        <begin position="55"/>
        <end position="76"/>
    </location>
</feature>
<reference evidence="3 4" key="1">
    <citation type="submission" date="2023-08" db="EMBL/GenBank/DDBJ databases">
        <title>Microbacterium sp. nov., isolated from a waste landfill.</title>
        <authorList>
            <person name="Wen W."/>
        </authorList>
    </citation>
    <scope>NUCLEOTIDE SEQUENCE [LARGE SCALE GENOMIC DNA]</scope>
    <source>
        <strain evidence="3 4">ASV81</strain>
    </source>
</reference>
<dbReference type="EMBL" id="JAVFCB010000001">
    <property type="protein sequence ID" value="MDQ4212357.1"/>
    <property type="molecule type" value="Genomic_DNA"/>
</dbReference>
<feature type="transmembrane region" description="Helical" evidence="2">
    <location>
        <begin position="88"/>
        <end position="109"/>
    </location>
</feature>
<keyword evidence="2" id="KW-0812">Transmembrane</keyword>
<dbReference type="RefSeq" id="WP_308487298.1">
    <property type="nucleotide sequence ID" value="NZ_JAVFCB010000001.1"/>
</dbReference>
<feature type="region of interest" description="Disordered" evidence="1">
    <location>
        <begin position="179"/>
        <end position="268"/>
    </location>
</feature>
<keyword evidence="2" id="KW-1133">Transmembrane helix</keyword>
<proteinExistence type="predicted"/>
<keyword evidence="2" id="KW-0472">Membrane</keyword>
<feature type="compositionally biased region" description="Pro residues" evidence="1">
    <location>
        <begin position="222"/>
        <end position="253"/>
    </location>
</feature>
<feature type="compositionally biased region" description="Low complexity" evidence="1">
    <location>
        <begin position="179"/>
        <end position="188"/>
    </location>
</feature>
<name>A0ABU0XB71_9MICO</name>
<feature type="compositionally biased region" description="Low complexity" evidence="1">
    <location>
        <begin position="195"/>
        <end position="221"/>
    </location>
</feature>
<sequence length="268" mass="27884">MNGDYGSSGAAAGLLGFYLTILVISLLIIPILYVVSSIFTMKVFDKAGVQGKWRAWVPVYSSMVLLKLGDLSPWLVLYAVGATIVLSWIPVIGQLIGVAAFVLTCLAAWRVGLKLQKGAGWVVLYAAGAITGGVTTLIWLGINAFDKSQWNPNIAPAPWAGNGFFGDRTVWQGIPVQPAAAAPGAPQGYQPPAPQGYAPPQQPGYPQAPQGYQPPQQGYQPPAAPQVPPAAPQVPPMTPPAAPPAPPAPPAPEAPAEGEQPSGDKPSE</sequence>
<accession>A0ABU0XB71</accession>
<organism evidence="3 4">
    <name type="scientific">Microbacterium capsulatum</name>
    <dbReference type="NCBI Taxonomy" id="3041921"/>
    <lineage>
        <taxon>Bacteria</taxon>
        <taxon>Bacillati</taxon>
        <taxon>Actinomycetota</taxon>
        <taxon>Actinomycetes</taxon>
        <taxon>Micrococcales</taxon>
        <taxon>Microbacteriaceae</taxon>
        <taxon>Microbacterium</taxon>
    </lineage>
</organism>
<protein>
    <submittedName>
        <fullName evidence="3">Large exoprotein</fullName>
    </submittedName>
</protein>
<evidence type="ECO:0000256" key="1">
    <source>
        <dbReference type="SAM" id="MobiDB-lite"/>
    </source>
</evidence>
<feature type="transmembrane region" description="Helical" evidence="2">
    <location>
        <begin position="12"/>
        <end position="35"/>
    </location>
</feature>
<evidence type="ECO:0000313" key="3">
    <source>
        <dbReference type="EMBL" id="MDQ4212357.1"/>
    </source>
</evidence>
<gene>
    <name evidence="3" type="ORF">RBR11_00325</name>
</gene>